<sequence length="106" mass="11926">MAGCFLSSKQGDCPVSLPAPFANASGHFRRPVQSYRLFASSTLNIREPDYLKCTVGRKETAAKSNIRRTRGQCSDVSQWFRGSLRHNSGDYVVVVFPSRKRKLTRD</sequence>
<organism evidence="1 2">
    <name type="scientific">Dufourea novaeangliae</name>
    <name type="common">Sweat bee</name>
    <dbReference type="NCBI Taxonomy" id="178035"/>
    <lineage>
        <taxon>Eukaryota</taxon>
        <taxon>Metazoa</taxon>
        <taxon>Ecdysozoa</taxon>
        <taxon>Arthropoda</taxon>
        <taxon>Hexapoda</taxon>
        <taxon>Insecta</taxon>
        <taxon>Pterygota</taxon>
        <taxon>Neoptera</taxon>
        <taxon>Endopterygota</taxon>
        <taxon>Hymenoptera</taxon>
        <taxon>Apocrita</taxon>
        <taxon>Aculeata</taxon>
        <taxon>Apoidea</taxon>
        <taxon>Anthophila</taxon>
        <taxon>Halictidae</taxon>
        <taxon>Rophitinae</taxon>
        <taxon>Dufourea</taxon>
    </lineage>
</organism>
<dbReference type="EMBL" id="KQ434809">
    <property type="protein sequence ID" value="KZC06626.1"/>
    <property type="molecule type" value="Genomic_DNA"/>
</dbReference>
<accession>A0A154P3Y0</accession>
<evidence type="ECO:0000313" key="2">
    <source>
        <dbReference type="Proteomes" id="UP000076502"/>
    </source>
</evidence>
<dbReference type="Proteomes" id="UP000076502">
    <property type="component" value="Unassembled WGS sequence"/>
</dbReference>
<gene>
    <name evidence="1" type="ORF">WN55_10537</name>
</gene>
<proteinExistence type="predicted"/>
<reference evidence="1 2" key="1">
    <citation type="submission" date="2015-07" db="EMBL/GenBank/DDBJ databases">
        <title>The genome of Dufourea novaeangliae.</title>
        <authorList>
            <person name="Pan H."/>
            <person name="Kapheim K."/>
        </authorList>
    </citation>
    <scope>NUCLEOTIDE SEQUENCE [LARGE SCALE GENOMIC DNA]</scope>
    <source>
        <strain evidence="1">0120121106</strain>
        <tissue evidence="1">Whole body</tissue>
    </source>
</reference>
<dbReference type="AlphaFoldDB" id="A0A154P3Y0"/>
<name>A0A154P3Y0_DUFNO</name>
<evidence type="ECO:0000313" key="1">
    <source>
        <dbReference type="EMBL" id="KZC06626.1"/>
    </source>
</evidence>
<protein>
    <submittedName>
        <fullName evidence="1">Uncharacterized protein</fullName>
    </submittedName>
</protein>
<keyword evidence="2" id="KW-1185">Reference proteome</keyword>